<protein>
    <submittedName>
        <fullName evidence="1">Uncharacterized protein</fullName>
    </submittedName>
</protein>
<dbReference type="EMBL" id="CP021068">
    <property type="protein sequence ID" value="AWG29909.1"/>
    <property type="molecule type" value="Genomic_DNA"/>
</dbReference>
<accession>A0AAD0J2D3</accession>
<proteinExistence type="predicted"/>
<sequence length="132" mass="14690">MCGKSAPTIARLPTNVIGTRAPRRRFYRTDSVFESIFTHAALRYRAPGDASPRSPAGRRDLSIVLYSRQLHHKTHDLVRNVMPFRTSLRMHPFRHVKGASGPSGRLPAVRIHAVFTGRCPARTRLAVTAPPG</sequence>
<name>A0AAD0J2D3_9BURK</name>
<gene>
    <name evidence="1" type="ORF">B9Z07_13200</name>
</gene>
<evidence type="ECO:0000313" key="1">
    <source>
        <dbReference type="EMBL" id="AWG29909.1"/>
    </source>
</evidence>
<dbReference type="AlphaFoldDB" id="A0AAD0J2D3"/>
<evidence type="ECO:0000313" key="2">
    <source>
        <dbReference type="Proteomes" id="UP000244809"/>
    </source>
</evidence>
<reference evidence="1 2" key="1">
    <citation type="submission" date="2017-04" db="EMBL/GenBank/DDBJ databases">
        <title>Complete genome sequence of Burkholderia cenocepacia PC184 Midwest clone.</title>
        <authorList>
            <person name="Mulks M.H."/>
            <person name="Cooper V.S."/>
        </authorList>
    </citation>
    <scope>NUCLEOTIDE SEQUENCE [LARGE SCALE GENOMIC DNA]</scope>
    <source>
        <strain evidence="1 2">PC184 Mulks</strain>
    </source>
</reference>
<dbReference type="Proteomes" id="UP000244809">
    <property type="component" value="Chromosome 2"/>
</dbReference>
<organism evidence="1 2">
    <name type="scientific">Burkholderia cenocepacia</name>
    <dbReference type="NCBI Taxonomy" id="95486"/>
    <lineage>
        <taxon>Bacteria</taxon>
        <taxon>Pseudomonadati</taxon>
        <taxon>Pseudomonadota</taxon>
        <taxon>Betaproteobacteria</taxon>
        <taxon>Burkholderiales</taxon>
        <taxon>Burkholderiaceae</taxon>
        <taxon>Burkholderia</taxon>
        <taxon>Burkholderia cepacia complex</taxon>
    </lineage>
</organism>